<dbReference type="EMBL" id="AP012032">
    <property type="protein sequence ID" value="BAK12326.1"/>
    <property type="molecule type" value="Genomic_DNA"/>
</dbReference>
<dbReference type="Proteomes" id="UP000006690">
    <property type="component" value="Chromosome"/>
</dbReference>
<dbReference type="AlphaFoldDB" id="A0A0H3KYQ5"/>
<name>A0A0H3KYQ5_PANAA</name>
<dbReference type="InterPro" id="IPR029465">
    <property type="entry name" value="ATPgrasp_TupA"/>
</dbReference>
<proteinExistence type="predicted"/>
<dbReference type="RefSeq" id="WP_014594391.1">
    <property type="nucleotide sequence ID" value="NC_017531.2"/>
</dbReference>
<dbReference type="SUPFAM" id="SSF56059">
    <property type="entry name" value="Glutathione synthetase ATP-binding domain-like"/>
    <property type="match status" value="1"/>
</dbReference>
<dbReference type="KEGG" id="paj:PAJ_2246"/>
<sequence length="314" mass="36850">MKTLNYIAKYVEYNLKIIRCFLISDVLFHTQRLRPLLNREPDLIHPVTLNEKMCYRLLYDRKPLYTLLADKLAVRHYVASRTDEVMVAPLIKTYKSTKEIDFAALPDTFVLKCNHDSGSTIICKDKTAFDSQSALLTLDLALKKNMYYCTREWQYKDITPTILCEEYIELFEGRDRSTTPEMLRIHCFDGNASIIEADFTDEQGREYVNVYNRKWELQPFQIAYPHHPVFIPEPALFYRALSAAQALAKDIDYCRVDLMLKDDSLYFSEITLTPQRGKLKIIPQEWDAILGAMWQQQAYHKTFRLPSSPEMDLR</sequence>
<evidence type="ECO:0000313" key="2">
    <source>
        <dbReference type="Proteomes" id="UP000006690"/>
    </source>
</evidence>
<accession>A0A0H3KYQ5</accession>
<dbReference type="eggNOG" id="COG3307">
    <property type="taxonomic scope" value="Bacteria"/>
</dbReference>
<reference evidence="2" key="1">
    <citation type="journal article" date="2012" name="Appl. Microbiol. Biotechnol.">
        <title>The complete genome sequence of Pantoea ananatis AJ13355, an organism with great biotechnological potential.</title>
        <authorList>
            <person name="Hara Y."/>
            <person name="Kadotani N."/>
            <person name="Izui H."/>
            <person name="Katashkina J.I."/>
            <person name="Kuvaeva T.M."/>
            <person name="Andreeva I.G."/>
            <person name="Golubeva L.I."/>
            <person name="Malko D.B."/>
            <person name="Makeev V.J."/>
            <person name="Mashko S.V."/>
            <person name="Kozlov Y.I."/>
        </authorList>
    </citation>
    <scope>NUCLEOTIDE SEQUENCE [LARGE SCALE GENOMIC DNA]</scope>
    <source>
        <strain evidence="2">AJ13355</strain>
    </source>
</reference>
<gene>
    <name evidence="1" type="ordered locus">PAJ_2246</name>
</gene>
<organism evidence="1 2">
    <name type="scientific">Pantoea ananatis (strain AJ13355)</name>
    <dbReference type="NCBI Taxonomy" id="932677"/>
    <lineage>
        <taxon>Bacteria</taxon>
        <taxon>Pseudomonadati</taxon>
        <taxon>Pseudomonadota</taxon>
        <taxon>Gammaproteobacteria</taxon>
        <taxon>Enterobacterales</taxon>
        <taxon>Erwiniaceae</taxon>
        <taxon>Pantoea</taxon>
    </lineage>
</organism>
<dbReference type="OrthoDB" id="9791827at2"/>
<evidence type="ECO:0000313" key="1">
    <source>
        <dbReference type="EMBL" id="BAK12326.1"/>
    </source>
</evidence>
<protein>
    <submittedName>
        <fullName evidence="1">Glycosyltransferase</fullName>
    </submittedName>
</protein>
<dbReference type="HOGENOM" id="CLU_056705_0_0_6"/>
<dbReference type="PATRIC" id="fig|932677.3.peg.2603"/>
<dbReference type="Pfam" id="PF14305">
    <property type="entry name" value="ATPgrasp_TupA"/>
    <property type="match status" value="1"/>
</dbReference>